<dbReference type="AlphaFoldDB" id="A0A1B6GPH4"/>
<organism evidence="1">
    <name type="scientific">Cuerna arida</name>
    <dbReference type="NCBI Taxonomy" id="1464854"/>
    <lineage>
        <taxon>Eukaryota</taxon>
        <taxon>Metazoa</taxon>
        <taxon>Ecdysozoa</taxon>
        <taxon>Arthropoda</taxon>
        <taxon>Hexapoda</taxon>
        <taxon>Insecta</taxon>
        <taxon>Pterygota</taxon>
        <taxon>Neoptera</taxon>
        <taxon>Paraneoptera</taxon>
        <taxon>Hemiptera</taxon>
        <taxon>Auchenorrhyncha</taxon>
        <taxon>Membracoidea</taxon>
        <taxon>Cicadellidae</taxon>
        <taxon>Cicadellinae</taxon>
        <taxon>Proconiini</taxon>
        <taxon>Cuerna</taxon>
    </lineage>
</organism>
<protein>
    <submittedName>
        <fullName evidence="1">Uncharacterized protein</fullName>
    </submittedName>
</protein>
<proteinExistence type="predicted"/>
<name>A0A1B6GPH4_9HEMI</name>
<feature type="non-terminal residue" evidence="1">
    <location>
        <position position="1"/>
    </location>
</feature>
<reference evidence="1" key="1">
    <citation type="submission" date="2015-11" db="EMBL/GenBank/DDBJ databases">
        <title>De novo transcriptome assembly of four potential Pierce s Disease insect vectors from Arizona vineyards.</title>
        <authorList>
            <person name="Tassone E.E."/>
        </authorList>
    </citation>
    <scope>NUCLEOTIDE SEQUENCE</scope>
</reference>
<dbReference type="EMBL" id="GECZ01005445">
    <property type="protein sequence ID" value="JAS64324.1"/>
    <property type="molecule type" value="Transcribed_RNA"/>
</dbReference>
<evidence type="ECO:0000313" key="1">
    <source>
        <dbReference type="EMBL" id="JAS64324.1"/>
    </source>
</evidence>
<sequence>TMNLAPGSRSFQLKIFECENYLRSAAAMLRCARNSATLNNFTEPDHELGPWFFFANGLRKMNYLAEFKSLIAAQRTKFTSLCPNSQLTQFFTHFLPVPENPD</sequence>
<gene>
    <name evidence="1" type="ORF">g.44637</name>
</gene>
<accession>A0A1B6GPH4</accession>
<feature type="non-terminal residue" evidence="1">
    <location>
        <position position="102"/>
    </location>
</feature>